<proteinExistence type="predicted"/>
<feature type="compositionally biased region" description="Low complexity" evidence="1">
    <location>
        <begin position="614"/>
        <end position="647"/>
    </location>
</feature>
<dbReference type="Gramene" id="OMO57179">
    <property type="protein sequence ID" value="OMO57179"/>
    <property type="gene ID" value="CCACVL1_25940"/>
</dbReference>
<feature type="region of interest" description="Disordered" evidence="1">
    <location>
        <begin position="115"/>
        <end position="184"/>
    </location>
</feature>
<dbReference type="Pfam" id="PF01803">
    <property type="entry name" value="LIM_bind"/>
    <property type="match status" value="1"/>
</dbReference>
<dbReference type="PANTHER" id="PTHR10378">
    <property type="entry name" value="LIM DOMAIN-BINDING PROTEIN"/>
    <property type="match status" value="1"/>
</dbReference>
<gene>
    <name evidence="2" type="ORF">CCACVL1_25940</name>
</gene>
<dbReference type="Proteomes" id="UP000188268">
    <property type="component" value="Unassembled WGS sequence"/>
</dbReference>
<evidence type="ECO:0000313" key="2">
    <source>
        <dbReference type="EMBL" id="OMO57179.1"/>
    </source>
</evidence>
<feature type="compositionally biased region" description="Low complexity" evidence="1">
    <location>
        <begin position="146"/>
        <end position="184"/>
    </location>
</feature>
<keyword evidence="3" id="KW-1185">Reference proteome</keyword>
<dbReference type="EMBL" id="AWWV01014411">
    <property type="protein sequence ID" value="OMO57179.1"/>
    <property type="molecule type" value="Genomic_DNA"/>
</dbReference>
<organism evidence="2 3">
    <name type="scientific">Corchorus capsularis</name>
    <name type="common">Jute</name>
    <dbReference type="NCBI Taxonomy" id="210143"/>
    <lineage>
        <taxon>Eukaryota</taxon>
        <taxon>Viridiplantae</taxon>
        <taxon>Streptophyta</taxon>
        <taxon>Embryophyta</taxon>
        <taxon>Tracheophyta</taxon>
        <taxon>Spermatophyta</taxon>
        <taxon>Magnoliopsida</taxon>
        <taxon>eudicotyledons</taxon>
        <taxon>Gunneridae</taxon>
        <taxon>Pentapetalae</taxon>
        <taxon>rosids</taxon>
        <taxon>malvids</taxon>
        <taxon>Malvales</taxon>
        <taxon>Malvaceae</taxon>
        <taxon>Grewioideae</taxon>
        <taxon>Apeibeae</taxon>
        <taxon>Corchorus</taxon>
    </lineage>
</organism>
<evidence type="ECO:0000256" key="1">
    <source>
        <dbReference type="SAM" id="MobiDB-lite"/>
    </source>
</evidence>
<feature type="region of interest" description="Disordered" evidence="1">
    <location>
        <begin position="665"/>
        <end position="759"/>
    </location>
</feature>
<dbReference type="OrthoDB" id="774557at2759"/>
<accession>A0A1R3GGJ1</accession>
<evidence type="ECO:0000313" key="3">
    <source>
        <dbReference type="Proteomes" id="UP000188268"/>
    </source>
</evidence>
<feature type="compositionally biased region" description="Polar residues" evidence="1">
    <location>
        <begin position="730"/>
        <end position="748"/>
    </location>
</feature>
<dbReference type="OMA" id="REYHNAN"/>
<feature type="compositionally biased region" description="Polar residues" evidence="1">
    <location>
        <begin position="115"/>
        <end position="140"/>
    </location>
</feature>
<comment type="caution">
    <text evidence="2">The sequence shown here is derived from an EMBL/GenBank/DDBJ whole genome shotgun (WGS) entry which is preliminary data.</text>
</comment>
<reference evidence="2 3" key="1">
    <citation type="submission" date="2013-09" db="EMBL/GenBank/DDBJ databases">
        <title>Corchorus capsularis genome sequencing.</title>
        <authorList>
            <person name="Alam M."/>
            <person name="Haque M.S."/>
            <person name="Islam M.S."/>
            <person name="Emdad E.M."/>
            <person name="Islam M.M."/>
            <person name="Ahmed B."/>
            <person name="Halim A."/>
            <person name="Hossen Q.M.M."/>
            <person name="Hossain M.Z."/>
            <person name="Ahmed R."/>
            <person name="Khan M.M."/>
            <person name="Islam R."/>
            <person name="Rashid M.M."/>
            <person name="Khan S.A."/>
            <person name="Rahman M.S."/>
            <person name="Alam M."/>
        </authorList>
    </citation>
    <scope>NUCLEOTIDE SEQUENCE [LARGE SCALE GENOMIC DNA]</scope>
    <source>
        <strain evidence="3">cv. CVL-1</strain>
        <tissue evidence="2">Whole seedling</tissue>
    </source>
</reference>
<sequence>MMPSGPSTPIGGAQSVSPALMRSNSAILGSQGGSMPQQASFSSLVSPRGQYNMNLLGSTANISSLLNQTFGNGGSNSGLSGMSGFQRGAFDATAESDPLTAVANEIGFNIPPSSFTPSNVANSGSSGQLQNHQISNSSGNPALLDQQQAQVQQFEPQKFQQGQQSLQQFPLPQNQSQQQQQQFQSIRGGLGAPGAVKLEPQTMNDQVGPQQQLQSFRNLGPVKLEPQQNQIGRGIGPVKLERQQSDQAMLLQQQQQQFLQLSRQSSQAAIAQMNLLQQQRILQMQQQQQYLKSLPQQRPQLQPQFQQQNLPVRSAVRPIYEPGTCARRLTQYIYQQQRRPEDNNIEFWRKFVAEFFAPNAKKRWCVSLYGNSRQTNGVFPQDLWHCEICNRKPGRGFETTVEVLPRLFKIKYDSGTLEELLYVDMPREYHNANGQIVLDYAKAIQESVFEHLRVVRDGQLRIVFSPDLKICSWEFCARRHEELIPRRLIIPQVSQLGAAAQKYQASAQNASSNLSATELQSNCNMFVASARQLAKALDVPLVNDLGYTKRYVRCLQISEVVNSMKDLVDYSRETGMGPMESLAKFPRRNDASSSRHNSAQQPEEQQQITGENANNNPHSVQSSVVQPSTSNGVASVNNSQAATSTSTSATTIVGLLRQNSMNSRVENQMNNPNSPYAGTPVQIPSAGSSTTLPPAQPNPSSPFSSSTPSSSNLPPQSSHSTLAPSATAKHVNSSNSSAPIPPQQLSHSTEVDPNESQSSVEKIIQEIMISSQFSEAGSMVSGSIGNNLKNNNGVPQPPVSGSSLMANGFINNNSSIGAGGFGNMSGGMGISHNAAAMRSIMGNNSMSFNGRVNMPLIPQDVMNHQQQELANRLLNGLGAVNGFNNLQFDWKSP</sequence>
<feature type="compositionally biased region" description="Low complexity" evidence="1">
    <location>
        <begin position="701"/>
        <end position="720"/>
    </location>
</feature>
<protein>
    <submittedName>
        <fullName evidence="2">Putative Transcriptional corepressor SEUSS</fullName>
    </submittedName>
</protein>
<feature type="compositionally biased region" description="Polar residues" evidence="1">
    <location>
        <begin position="591"/>
        <end position="613"/>
    </location>
</feature>
<dbReference type="AlphaFoldDB" id="A0A1R3GGJ1"/>
<dbReference type="STRING" id="210143.A0A1R3GGJ1"/>
<feature type="compositionally biased region" description="Polar residues" evidence="1">
    <location>
        <begin position="665"/>
        <end position="676"/>
    </location>
</feature>
<name>A0A1R3GGJ1_COCAP</name>
<dbReference type="InterPro" id="IPR029005">
    <property type="entry name" value="LIM-bd/SEUSS"/>
</dbReference>
<feature type="region of interest" description="Disordered" evidence="1">
    <location>
        <begin position="578"/>
        <end position="647"/>
    </location>
</feature>